<keyword evidence="1" id="KW-1133">Transmembrane helix</keyword>
<keyword evidence="1" id="KW-0812">Transmembrane</keyword>
<accession>A0ABR2H6S7</accession>
<name>A0ABR2H6S7_9EUKA</name>
<protein>
    <recommendedName>
        <fullName evidence="4">Transmembrane protein</fullName>
    </recommendedName>
</protein>
<feature type="transmembrane region" description="Helical" evidence="1">
    <location>
        <begin position="80"/>
        <end position="97"/>
    </location>
</feature>
<dbReference type="PANTHER" id="PTHR13146:SF3">
    <property type="entry name" value="EAMA DOMAIN-CONTAINING PROTEIN"/>
    <property type="match status" value="1"/>
</dbReference>
<feature type="transmembrane region" description="Helical" evidence="1">
    <location>
        <begin position="43"/>
        <end position="60"/>
    </location>
</feature>
<evidence type="ECO:0008006" key="4">
    <source>
        <dbReference type="Google" id="ProtNLM"/>
    </source>
</evidence>
<gene>
    <name evidence="2" type="ORF">M9Y10_026866</name>
</gene>
<comment type="caution">
    <text evidence="2">The sequence shown here is derived from an EMBL/GenBank/DDBJ whole genome shotgun (WGS) entry which is preliminary data.</text>
</comment>
<dbReference type="Proteomes" id="UP001470230">
    <property type="component" value="Unassembled WGS sequence"/>
</dbReference>
<keyword evidence="1" id="KW-0472">Membrane</keyword>
<evidence type="ECO:0000256" key="1">
    <source>
        <dbReference type="SAM" id="Phobius"/>
    </source>
</evidence>
<evidence type="ECO:0000313" key="2">
    <source>
        <dbReference type="EMBL" id="KAK8841914.1"/>
    </source>
</evidence>
<dbReference type="PANTHER" id="PTHR13146">
    <property type="match status" value="1"/>
</dbReference>
<organism evidence="2 3">
    <name type="scientific">Tritrichomonas musculus</name>
    <dbReference type="NCBI Taxonomy" id="1915356"/>
    <lineage>
        <taxon>Eukaryota</taxon>
        <taxon>Metamonada</taxon>
        <taxon>Parabasalia</taxon>
        <taxon>Tritrichomonadida</taxon>
        <taxon>Tritrichomonadidae</taxon>
        <taxon>Tritrichomonas</taxon>
    </lineage>
</organism>
<proteinExistence type="predicted"/>
<dbReference type="EMBL" id="JAPFFF010000040">
    <property type="protein sequence ID" value="KAK8841914.1"/>
    <property type="molecule type" value="Genomic_DNA"/>
</dbReference>
<evidence type="ECO:0000313" key="3">
    <source>
        <dbReference type="Proteomes" id="UP001470230"/>
    </source>
</evidence>
<feature type="transmembrane region" description="Helical" evidence="1">
    <location>
        <begin position="6"/>
        <end position="31"/>
    </location>
</feature>
<sequence length="195" mass="22310">MIGNSWTIRIAMIIMVILGFIYNVVSATLISRTSAVVRTLMEAFRAFLIWIVQLLIFYTFRTNDTLHHYIFAGEEWGTGSYIQLAGFILMTFAVLAYNKILKYPCYSYEYDQYIDTPKGAKDVGEEAQFEKEKEFEIITGNKGNEETSVEIRTDENDITIENNVEELGNFDISDDSIRSMSLGSDSIEDEKDEVP</sequence>
<keyword evidence="3" id="KW-1185">Reference proteome</keyword>
<reference evidence="2 3" key="1">
    <citation type="submission" date="2024-04" db="EMBL/GenBank/DDBJ databases">
        <title>Tritrichomonas musculus Genome.</title>
        <authorList>
            <person name="Alves-Ferreira E."/>
            <person name="Grigg M."/>
            <person name="Lorenzi H."/>
            <person name="Galac M."/>
        </authorList>
    </citation>
    <scope>NUCLEOTIDE SEQUENCE [LARGE SCALE GENOMIC DNA]</scope>
    <source>
        <strain evidence="2 3">EAF2021</strain>
    </source>
</reference>